<proteinExistence type="predicted"/>
<accession>A0A5B9MPP8</accession>
<dbReference type="KEGG" id="smam:Mal15_61940"/>
<evidence type="ECO:0000313" key="3">
    <source>
        <dbReference type="Proteomes" id="UP000321353"/>
    </source>
</evidence>
<dbReference type="AlphaFoldDB" id="A0A5B9MPP8"/>
<reference evidence="2 3" key="1">
    <citation type="submission" date="2019-02" db="EMBL/GenBank/DDBJ databases">
        <title>Planctomycetal bacteria perform biofilm scaping via a novel small molecule.</title>
        <authorList>
            <person name="Jeske O."/>
            <person name="Boedeker C."/>
            <person name="Wiegand S."/>
            <person name="Breitling P."/>
            <person name="Kallscheuer N."/>
            <person name="Jogler M."/>
            <person name="Rohde M."/>
            <person name="Petersen J."/>
            <person name="Medema M.H."/>
            <person name="Surup F."/>
            <person name="Jogler C."/>
        </authorList>
    </citation>
    <scope>NUCLEOTIDE SEQUENCE [LARGE SCALE GENOMIC DNA]</scope>
    <source>
        <strain evidence="2 3">Mal15</strain>
    </source>
</reference>
<evidence type="ECO:0000313" key="2">
    <source>
        <dbReference type="EMBL" id="QEG02111.1"/>
    </source>
</evidence>
<evidence type="ECO:0000256" key="1">
    <source>
        <dbReference type="ARBA" id="ARBA00022729"/>
    </source>
</evidence>
<dbReference type="Proteomes" id="UP000321353">
    <property type="component" value="Chromosome"/>
</dbReference>
<dbReference type="SUPFAM" id="SSF69318">
    <property type="entry name" value="Integrin alpha N-terminal domain"/>
    <property type="match status" value="1"/>
</dbReference>
<sequence length="395" mass="43508">MHPTRFRLDAILSVIGFVVLLSSTGAPPLASAQTAWKRHTIDDTHRGADGVRLGDFNGDGLPDVVTGWEESGLVRLYLNPGSASATAPWPAATIARAKSPEDAVPIDMDGDGRLDIVSCHEGKQRQLLVHWNDTSASNADTSQLLRQPNWTTDRFKQLDGVMWMFALPLGKIDSRIALVAGAKGPKATITLLLSSPKPSRDLSTWASIPLRDAGWIMSLRAVDMDHDGDLDIVFSDRKGNRRVAAWLEQPDDPEQTWTEHVIAGQGREVMFLTATAERCLISTRNSDSLDCRRTGDAWHVTTLKHPPGVNNGKAIECFPDDRIVLTANTHASPNRDLPGIWIRDPQGNWSAIDPTTAVKFDRMELLDLDGDGDLDVMTCEERQNLGIIWYENPAR</sequence>
<keyword evidence="3" id="KW-1185">Reference proteome</keyword>
<dbReference type="InterPro" id="IPR028994">
    <property type="entry name" value="Integrin_alpha_N"/>
</dbReference>
<dbReference type="PANTHER" id="PTHR44103">
    <property type="entry name" value="PROPROTEIN CONVERTASE P"/>
    <property type="match status" value="1"/>
</dbReference>
<dbReference type="InterPro" id="IPR013517">
    <property type="entry name" value="FG-GAP"/>
</dbReference>
<name>A0A5B9MPP8_9BACT</name>
<dbReference type="Gene3D" id="2.130.10.130">
    <property type="entry name" value="Integrin alpha, N-terminal"/>
    <property type="match status" value="1"/>
</dbReference>
<dbReference type="PANTHER" id="PTHR44103:SF1">
    <property type="entry name" value="PROPROTEIN CONVERTASE P"/>
    <property type="match status" value="1"/>
</dbReference>
<dbReference type="RefSeq" id="WP_147871090.1">
    <property type="nucleotide sequence ID" value="NZ_CP036264.1"/>
</dbReference>
<dbReference type="EMBL" id="CP036264">
    <property type="protein sequence ID" value="QEG02111.1"/>
    <property type="molecule type" value="Genomic_DNA"/>
</dbReference>
<organism evidence="2 3">
    <name type="scientific">Stieleria maiorica</name>
    <dbReference type="NCBI Taxonomy" id="2795974"/>
    <lineage>
        <taxon>Bacteria</taxon>
        <taxon>Pseudomonadati</taxon>
        <taxon>Planctomycetota</taxon>
        <taxon>Planctomycetia</taxon>
        <taxon>Pirellulales</taxon>
        <taxon>Pirellulaceae</taxon>
        <taxon>Stieleria</taxon>
    </lineage>
</organism>
<keyword evidence="1" id="KW-0732">Signal</keyword>
<gene>
    <name evidence="2" type="ORF">Mal15_61940</name>
</gene>
<protein>
    <submittedName>
        <fullName evidence="2">FG-GAP repeat protein</fullName>
    </submittedName>
</protein>
<dbReference type="Pfam" id="PF13517">
    <property type="entry name" value="FG-GAP_3"/>
    <property type="match status" value="1"/>
</dbReference>